<sequence>MPYIRRVRDRRKVKVRIPSTRTRMSIVQDRLVTETSQDQEECEQECLKLYKSSQQTPELEREKHVQFLHLMLGKLPGRYKSIDASRQWLLYWSCNALAMLGEDVSSPEVSARLGESVLAAQNSSGGLGGSFGQLSHLATSYAGITALSLCQNEAIWDRIDRKAMYSWLMSLKQPNGSFVMHIGGESDTRASYCALAVASLLGIMTEELVDGVGEYLGSCQTYEGGFGGTMDNEAHGGYAFCGLAALCLLGPPREVLPKYIDVGAFVRWLSARQHGIEQGLSGRTNKLVDGCYNHWVGGCWALIENAIPHMNQSLWSRQGLQEYTLYCCQSPKGGLRDKPGKNPDAYHTNYTLCGMSGAQYIYRYIGDDNAKLGDYAFHWKSEVSAECKVPANSYVKPINPIHVVPEGIAETMAQYFSSRDN</sequence>
<evidence type="ECO:0000256" key="1">
    <source>
        <dbReference type="ARBA" id="ARBA00010497"/>
    </source>
</evidence>
<keyword evidence="6 9" id="KW-0479">Metal-binding</keyword>
<keyword evidence="5 9" id="KW-0808">Transferase</keyword>
<comment type="similarity">
    <text evidence="1 9">Belongs to the protein prenyltransferase subunit beta family.</text>
</comment>
<dbReference type="AlphaFoldDB" id="A0A060T2J9"/>
<dbReference type="PANTHER" id="PTHR11774:SF6">
    <property type="entry name" value="PROTEIN FARNESYLTRANSFERASE SUBUNIT BETA"/>
    <property type="match status" value="1"/>
</dbReference>
<dbReference type="CDD" id="cd02893">
    <property type="entry name" value="FTase"/>
    <property type="match status" value="1"/>
</dbReference>
<gene>
    <name evidence="11" type="ORF">GNLVRS02_ARAD1A02112g</name>
</gene>
<evidence type="ECO:0000256" key="9">
    <source>
        <dbReference type="RuleBase" id="RU365056"/>
    </source>
</evidence>
<reference evidence="11" key="2">
    <citation type="submission" date="2014-06" db="EMBL/GenBank/DDBJ databases">
        <title>The complete genome of Blastobotrys (Arxula) adeninivorans LS3 - a yeast of biotechnological interest.</title>
        <authorList>
            <person name="Kunze G."/>
            <person name="Gaillardin C."/>
            <person name="Czernicka M."/>
            <person name="Durrens P."/>
            <person name="Martin T."/>
            <person name="Boer E."/>
            <person name="Gabaldon T."/>
            <person name="Cruz J."/>
            <person name="Talla E."/>
            <person name="Marck C."/>
            <person name="Goffeau A."/>
            <person name="Barbe V."/>
            <person name="Baret P."/>
            <person name="Baronian K."/>
            <person name="Beier S."/>
            <person name="Bleykasten C."/>
            <person name="Bode R."/>
            <person name="Casaregola S."/>
            <person name="Despons L."/>
            <person name="Fairhead C."/>
            <person name="Giersberg M."/>
            <person name="Gierski P."/>
            <person name="Hahnel U."/>
            <person name="Hartmann A."/>
            <person name="Jankowska D."/>
            <person name="Jubin C."/>
            <person name="Jung P."/>
            <person name="Lafontaine I."/>
            <person name="Leh-Louis V."/>
            <person name="Lemaire M."/>
            <person name="Marcet-Houben M."/>
            <person name="Mascher M."/>
            <person name="Morel G."/>
            <person name="Richard G.-F."/>
            <person name="Riechen J."/>
            <person name="Sacerdot C."/>
            <person name="Sarkar A."/>
            <person name="Savel G."/>
            <person name="Schacherer J."/>
            <person name="Sherman D."/>
            <person name="Straub M.-L."/>
            <person name="Stein N."/>
            <person name="Thierry A."/>
            <person name="Trautwein-Schult A."/>
            <person name="Westhof E."/>
            <person name="Worch S."/>
            <person name="Dujon B."/>
            <person name="Souciet J.-L."/>
            <person name="Wincker P."/>
            <person name="Scholz U."/>
            <person name="Neuveglise N."/>
        </authorList>
    </citation>
    <scope>NUCLEOTIDE SEQUENCE</scope>
    <source>
        <strain evidence="11">LS3</strain>
    </source>
</reference>
<evidence type="ECO:0000313" key="11">
    <source>
        <dbReference type="EMBL" id="CDP33117.1"/>
    </source>
</evidence>
<dbReference type="InterPro" id="IPR026872">
    <property type="entry name" value="FTB"/>
</dbReference>
<name>A0A060T2J9_BLAAD</name>
<comment type="catalytic activity">
    <reaction evidence="9">
        <text>L-cysteinyl-[protein] + (2E,6E)-farnesyl diphosphate = S-(2E,6E)-farnesyl-L-cysteinyl-[protein] + diphosphate</text>
        <dbReference type="Rhea" id="RHEA:13345"/>
        <dbReference type="Rhea" id="RHEA-COMP:10131"/>
        <dbReference type="Rhea" id="RHEA-COMP:11535"/>
        <dbReference type="ChEBI" id="CHEBI:29950"/>
        <dbReference type="ChEBI" id="CHEBI:33019"/>
        <dbReference type="ChEBI" id="CHEBI:86019"/>
        <dbReference type="ChEBI" id="CHEBI:175763"/>
    </reaction>
</comment>
<dbReference type="PhylomeDB" id="A0A060T2J9"/>
<evidence type="ECO:0000256" key="2">
    <source>
        <dbReference type="ARBA" id="ARBA00012702"/>
    </source>
</evidence>
<dbReference type="GO" id="GO:0008270">
    <property type="term" value="F:zinc ion binding"/>
    <property type="evidence" value="ECO:0007669"/>
    <property type="project" value="UniProtKB-UniRule"/>
</dbReference>
<evidence type="ECO:0000256" key="5">
    <source>
        <dbReference type="ARBA" id="ARBA00022679"/>
    </source>
</evidence>
<accession>A0A060T2J9</accession>
<keyword evidence="7" id="KW-0677">Repeat</keyword>
<organism evidence="11">
    <name type="scientific">Blastobotrys adeninivorans</name>
    <name type="common">Yeast</name>
    <name type="synonym">Arxula adeninivorans</name>
    <dbReference type="NCBI Taxonomy" id="409370"/>
    <lineage>
        <taxon>Eukaryota</taxon>
        <taxon>Fungi</taxon>
        <taxon>Dikarya</taxon>
        <taxon>Ascomycota</taxon>
        <taxon>Saccharomycotina</taxon>
        <taxon>Dipodascomycetes</taxon>
        <taxon>Dipodascales</taxon>
        <taxon>Trichomonascaceae</taxon>
        <taxon>Blastobotrys</taxon>
    </lineage>
</organism>
<dbReference type="InterPro" id="IPR001330">
    <property type="entry name" value="Prenyltrans"/>
</dbReference>
<proteinExistence type="inferred from homology"/>
<dbReference type="PANTHER" id="PTHR11774">
    <property type="entry name" value="GERANYLGERANYL TRANSFERASE TYPE BETA SUBUNIT"/>
    <property type="match status" value="1"/>
</dbReference>
<dbReference type="InterPro" id="IPR045089">
    <property type="entry name" value="PGGT1B-like"/>
</dbReference>
<dbReference type="SUPFAM" id="SSF48239">
    <property type="entry name" value="Terpenoid cyclases/Protein prenyltransferases"/>
    <property type="match status" value="1"/>
</dbReference>
<evidence type="ECO:0000256" key="8">
    <source>
        <dbReference type="ARBA" id="ARBA00022833"/>
    </source>
</evidence>
<keyword evidence="4 9" id="KW-0637">Prenyltransferase</keyword>
<evidence type="ECO:0000256" key="3">
    <source>
        <dbReference type="ARBA" id="ARBA00015798"/>
    </source>
</evidence>
<comment type="cofactor">
    <cofactor evidence="9">
        <name>Zn(2+)</name>
        <dbReference type="ChEBI" id="CHEBI:29105"/>
    </cofactor>
    <text evidence="9">Binds 1 zinc ion per subunit.</text>
</comment>
<dbReference type="Pfam" id="PF00432">
    <property type="entry name" value="Prenyltrans"/>
    <property type="match status" value="1"/>
</dbReference>
<protein>
    <recommendedName>
        <fullName evidence="3 9">Protein farnesyltransferase subunit beta</fullName>
        <shortName evidence="9">FTase-beta</shortName>
        <ecNumber evidence="2 9">2.5.1.58</ecNumber>
    </recommendedName>
</protein>
<dbReference type="GO" id="GO:0004660">
    <property type="term" value="F:protein farnesyltransferase activity"/>
    <property type="evidence" value="ECO:0007669"/>
    <property type="project" value="UniProtKB-UniRule"/>
</dbReference>
<keyword evidence="8 9" id="KW-0862">Zinc</keyword>
<comment type="subunit">
    <text evidence="9">Heterodimer of an alpha and a beta subunit.</text>
</comment>
<feature type="domain" description="Prenyltransferase alpha-alpha toroid" evidence="10">
    <location>
        <begin position="59"/>
        <end position="402"/>
    </location>
</feature>
<evidence type="ECO:0000256" key="6">
    <source>
        <dbReference type="ARBA" id="ARBA00022723"/>
    </source>
</evidence>
<dbReference type="EMBL" id="HG937691">
    <property type="protein sequence ID" value="CDP33117.1"/>
    <property type="molecule type" value="Genomic_DNA"/>
</dbReference>
<comment type="function">
    <text evidence="9">Catalyzes the transfer of a farnesyl moiety from farnesyl diphosphate to a cysteine at the fourth position from the C-terminus of several proteins. The beta subunit is responsible for peptide-binding.</text>
</comment>
<dbReference type="InterPro" id="IPR008930">
    <property type="entry name" value="Terpenoid_cyclase/PrenylTrfase"/>
</dbReference>
<dbReference type="EC" id="2.5.1.58" evidence="2 9"/>
<evidence type="ECO:0000256" key="4">
    <source>
        <dbReference type="ARBA" id="ARBA00022602"/>
    </source>
</evidence>
<reference evidence="11" key="1">
    <citation type="submission" date="2014-02" db="EMBL/GenBank/DDBJ databases">
        <authorList>
            <person name="Genoscope - CEA"/>
        </authorList>
    </citation>
    <scope>NUCLEOTIDE SEQUENCE</scope>
    <source>
        <strain evidence="11">LS3</strain>
    </source>
</reference>
<dbReference type="GO" id="GO:0097354">
    <property type="term" value="P:prenylation"/>
    <property type="evidence" value="ECO:0007669"/>
    <property type="project" value="UniProtKB-UniRule"/>
</dbReference>
<evidence type="ECO:0000256" key="7">
    <source>
        <dbReference type="ARBA" id="ARBA00022737"/>
    </source>
</evidence>
<evidence type="ECO:0000259" key="10">
    <source>
        <dbReference type="Pfam" id="PF00432"/>
    </source>
</evidence>
<dbReference type="Gene3D" id="1.50.10.20">
    <property type="match status" value="1"/>
</dbReference>
<dbReference type="GO" id="GO:0005965">
    <property type="term" value="C:protein farnesyltransferase complex"/>
    <property type="evidence" value="ECO:0007669"/>
    <property type="project" value="UniProtKB-UniRule"/>
</dbReference>